<reference evidence="4 5" key="1">
    <citation type="submission" date="2020-04" db="EMBL/GenBank/DDBJ databases">
        <authorList>
            <person name="De Canck E."/>
        </authorList>
    </citation>
    <scope>NUCLEOTIDE SEQUENCE [LARGE SCALE GENOMIC DNA]</scope>
    <source>
        <strain evidence="4 5">LMG 26841</strain>
    </source>
</reference>
<proteinExistence type="predicted"/>
<dbReference type="GO" id="GO:0070402">
    <property type="term" value="F:NADPH binding"/>
    <property type="evidence" value="ECO:0007669"/>
    <property type="project" value="TreeGrafter"/>
</dbReference>
<dbReference type="InterPro" id="IPR036291">
    <property type="entry name" value="NAD(P)-bd_dom_sf"/>
</dbReference>
<dbReference type="InterPro" id="IPR013154">
    <property type="entry name" value="ADH-like_N"/>
</dbReference>
<dbReference type="RefSeq" id="WP_175166862.1">
    <property type="nucleotide sequence ID" value="NZ_CADIKW010000001.1"/>
</dbReference>
<sequence>MKAAVYYENGSPDVFRYETVDEPACGPDDVLIGIEAISVEGGDLINREIRPLARIPHIVGYQCAGTILDVGAQVRDRKPGDRVVAVLGWGSHAQRVAAPAADTWLIPATLDTVTAAAVPVAWGTAHECLFAAGGLVAGETVLIHAGAGALGLAAIQLAHRAGATVYATASDDARLARLSAYGMTAGINYASSDFVEQISRLTAGRGVDVIVDSIAGSTLARGVRALAYKGRLVTVGVSGRDQEKLDPVSLWRGNQSLHGVFFPTLLDQEHARVHASVQALLQRVAAGELRVAIDKTFPLSDARAAHRHVMSRQAFGRVIMIP</sequence>
<dbReference type="InterPro" id="IPR013149">
    <property type="entry name" value="ADH-like_C"/>
</dbReference>
<dbReference type="Gene3D" id="3.40.50.720">
    <property type="entry name" value="NAD(P)-binding Rossmann-like Domain"/>
    <property type="match status" value="1"/>
</dbReference>
<accession>A0A6S7C434</accession>
<dbReference type="EC" id="1.3.1.103" evidence="4"/>
<dbReference type="GO" id="GO:0102523">
    <property type="term" value="F:2-chloroacrylate reductase activity"/>
    <property type="evidence" value="ECO:0007669"/>
    <property type="project" value="UniProtKB-EC"/>
</dbReference>
<keyword evidence="5" id="KW-1185">Reference proteome</keyword>
<dbReference type="SUPFAM" id="SSF50129">
    <property type="entry name" value="GroES-like"/>
    <property type="match status" value="1"/>
</dbReference>
<evidence type="ECO:0000313" key="4">
    <source>
        <dbReference type="EMBL" id="CAB3831678.1"/>
    </source>
</evidence>
<evidence type="ECO:0000313" key="5">
    <source>
        <dbReference type="Proteomes" id="UP000494272"/>
    </source>
</evidence>
<dbReference type="Pfam" id="PF08240">
    <property type="entry name" value="ADH_N"/>
    <property type="match status" value="1"/>
</dbReference>
<dbReference type="Gene3D" id="3.90.180.10">
    <property type="entry name" value="Medium-chain alcohol dehydrogenases, catalytic domain"/>
    <property type="match status" value="1"/>
</dbReference>
<dbReference type="EMBL" id="CADIKW010000001">
    <property type="protein sequence ID" value="CAB3831678.1"/>
    <property type="molecule type" value="Genomic_DNA"/>
</dbReference>
<protein>
    <submittedName>
        <fullName evidence="4">2-haloacrylate reductase</fullName>
        <ecNumber evidence="4">1.3.1.103</ecNumber>
    </submittedName>
</protein>
<gene>
    <name evidence="4" type="ORF">LMG26841_00997</name>
</gene>
<dbReference type="AlphaFoldDB" id="A0A6S7C434"/>
<dbReference type="GeneID" id="94354544"/>
<evidence type="ECO:0000256" key="1">
    <source>
        <dbReference type="ARBA" id="ARBA00022857"/>
    </source>
</evidence>
<evidence type="ECO:0000259" key="3">
    <source>
        <dbReference type="SMART" id="SM00829"/>
    </source>
</evidence>
<feature type="domain" description="Enoyl reductase (ER)" evidence="3">
    <location>
        <begin position="10"/>
        <end position="320"/>
    </location>
</feature>
<dbReference type="GO" id="GO:0016651">
    <property type="term" value="F:oxidoreductase activity, acting on NAD(P)H"/>
    <property type="evidence" value="ECO:0007669"/>
    <property type="project" value="TreeGrafter"/>
</dbReference>
<name>A0A6S7C434_9BURK</name>
<dbReference type="InterPro" id="IPR011032">
    <property type="entry name" value="GroES-like_sf"/>
</dbReference>
<dbReference type="Proteomes" id="UP000494272">
    <property type="component" value="Unassembled WGS sequence"/>
</dbReference>
<organism evidence="4 5">
    <name type="scientific">Achromobacter dolens</name>
    <dbReference type="NCBI Taxonomy" id="1287738"/>
    <lineage>
        <taxon>Bacteria</taxon>
        <taxon>Pseudomonadati</taxon>
        <taxon>Pseudomonadota</taxon>
        <taxon>Betaproteobacteria</taxon>
        <taxon>Burkholderiales</taxon>
        <taxon>Alcaligenaceae</taxon>
        <taxon>Achromobacter</taxon>
    </lineage>
</organism>
<keyword evidence="1" id="KW-0521">NADP</keyword>
<dbReference type="InterPro" id="IPR020843">
    <property type="entry name" value="ER"/>
</dbReference>
<dbReference type="Pfam" id="PF00107">
    <property type="entry name" value="ADH_zinc_N"/>
    <property type="match status" value="1"/>
</dbReference>
<dbReference type="PANTHER" id="PTHR48106">
    <property type="entry name" value="QUINONE OXIDOREDUCTASE PIG3-RELATED"/>
    <property type="match status" value="1"/>
</dbReference>
<dbReference type="SUPFAM" id="SSF51735">
    <property type="entry name" value="NAD(P)-binding Rossmann-fold domains"/>
    <property type="match status" value="1"/>
</dbReference>
<evidence type="ECO:0000256" key="2">
    <source>
        <dbReference type="ARBA" id="ARBA00023002"/>
    </source>
</evidence>
<keyword evidence="2 4" id="KW-0560">Oxidoreductase</keyword>
<dbReference type="SMART" id="SM00829">
    <property type="entry name" value="PKS_ER"/>
    <property type="match status" value="1"/>
</dbReference>